<proteinExistence type="predicted"/>
<dbReference type="PANTHER" id="PTHR30348">
    <property type="entry name" value="UNCHARACTERIZED PROTEIN YECE"/>
    <property type="match status" value="1"/>
</dbReference>
<sequence length="121" mass="14532">MVIEFRNARWLRSEVFDWLRQNELGFCCVDEPPLPNLLPPLAEATTKISYVRFHGRNSAKWWQHEQAYERYDYSYTPQELSEWLPKIQKLDSVAEKTFIFANNHWRGQAVSTIRQLRLMLD</sequence>
<dbReference type="EMBL" id="BARU01027356">
    <property type="protein sequence ID" value="GAH73334.1"/>
    <property type="molecule type" value="Genomic_DNA"/>
</dbReference>
<accession>X1J4R2</accession>
<evidence type="ECO:0008006" key="2">
    <source>
        <dbReference type="Google" id="ProtNLM"/>
    </source>
</evidence>
<name>X1J4R2_9ZZZZ</name>
<dbReference type="Pfam" id="PF01904">
    <property type="entry name" value="DUF72"/>
    <property type="match status" value="1"/>
</dbReference>
<dbReference type="AlphaFoldDB" id="X1J4R2"/>
<comment type="caution">
    <text evidence="1">The sequence shown here is derived from an EMBL/GenBank/DDBJ whole genome shotgun (WGS) entry which is preliminary data.</text>
</comment>
<organism evidence="1">
    <name type="scientific">marine sediment metagenome</name>
    <dbReference type="NCBI Taxonomy" id="412755"/>
    <lineage>
        <taxon>unclassified sequences</taxon>
        <taxon>metagenomes</taxon>
        <taxon>ecological metagenomes</taxon>
    </lineage>
</organism>
<gene>
    <name evidence="1" type="ORF">S03H2_43802</name>
</gene>
<dbReference type="InterPro" id="IPR036520">
    <property type="entry name" value="UPF0759_sf"/>
</dbReference>
<dbReference type="InterPro" id="IPR002763">
    <property type="entry name" value="DUF72"/>
</dbReference>
<reference evidence="1" key="1">
    <citation type="journal article" date="2014" name="Front. Microbiol.">
        <title>High frequency of phylogenetically diverse reductive dehalogenase-homologous genes in deep subseafloor sedimentary metagenomes.</title>
        <authorList>
            <person name="Kawai M."/>
            <person name="Futagami T."/>
            <person name="Toyoda A."/>
            <person name="Takaki Y."/>
            <person name="Nishi S."/>
            <person name="Hori S."/>
            <person name="Arai W."/>
            <person name="Tsubouchi T."/>
            <person name="Morono Y."/>
            <person name="Uchiyama I."/>
            <person name="Ito T."/>
            <person name="Fujiyama A."/>
            <person name="Inagaki F."/>
            <person name="Takami H."/>
        </authorList>
    </citation>
    <scope>NUCLEOTIDE SEQUENCE</scope>
    <source>
        <strain evidence="1">Expedition CK06-06</strain>
    </source>
</reference>
<dbReference type="Gene3D" id="3.20.20.410">
    <property type="entry name" value="Protein of unknown function UPF0759"/>
    <property type="match status" value="1"/>
</dbReference>
<dbReference type="SUPFAM" id="SSF117396">
    <property type="entry name" value="TM1631-like"/>
    <property type="match status" value="1"/>
</dbReference>
<dbReference type="PANTHER" id="PTHR30348:SF13">
    <property type="entry name" value="UPF0759 PROTEIN YUNF"/>
    <property type="match status" value="1"/>
</dbReference>
<protein>
    <recommendedName>
        <fullName evidence="2">DUF72 domain-containing protein</fullName>
    </recommendedName>
</protein>
<evidence type="ECO:0000313" key="1">
    <source>
        <dbReference type="EMBL" id="GAH73334.1"/>
    </source>
</evidence>